<evidence type="ECO:0000256" key="1">
    <source>
        <dbReference type="SAM" id="Phobius"/>
    </source>
</evidence>
<feature type="transmembrane region" description="Helical" evidence="1">
    <location>
        <begin position="39"/>
        <end position="60"/>
    </location>
</feature>
<name>A0ABT2QMP2_9STAP</name>
<comment type="caution">
    <text evidence="2">The sequence shown here is derived from an EMBL/GenBank/DDBJ whole genome shotgun (WGS) entry which is preliminary data.</text>
</comment>
<evidence type="ECO:0000313" key="2">
    <source>
        <dbReference type="EMBL" id="MCU5745224.1"/>
    </source>
</evidence>
<keyword evidence="3" id="KW-1185">Reference proteome</keyword>
<evidence type="ECO:0008006" key="4">
    <source>
        <dbReference type="Google" id="ProtNLM"/>
    </source>
</evidence>
<protein>
    <recommendedName>
        <fullName evidence="4">Mid2-like cell wall stress sensor domain protein</fullName>
    </recommendedName>
</protein>
<evidence type="ECO:0000313" key="3">
    <source>
        <dbReference type="Proteomes" id="UP001209553"/>
    </source>
</evidence>
<dbReference type="EMBL" id="JAOPKZ010000001">
    <property type="protein sequence ID" value="MCU5745224.1"/>
    <property type="molecule type" value="Genomic_DNA"/>
</dbReference>
<reference evidence="2 3" key="1">
    <citation type="journal article" date="2023" name="Int. J. Syst. Evol. Microbiol.">
        <title>Streptococcus sciuri sp. nov., Staphylococcus marylandisciuri sp. nov. and Staphylococcus americanisciuri sp. nov., isolated from faeces of eastern grey squirrel (Sciurus carolinensis).</title>
        <authorList>
            <person name="Volokhov D.V."/>
            <person name="Zagorodnyaya T.A."/>
            <person name="Furtak V.A."/>
            <person name="Nattanmai G."/>
            <person name="Randall L."/>
            <person name="Jose S."/>
            <person name="Gao Y."/>
            <person name="Eisenberg T."/>
            <person name="Delmonte P."/>
            <person name="Blom J."/>
            <person name="Mitchell K.K."/>
        </authorList>
    </citation>
    <scope>NUCLEOTIDE SEQUENCE [LARGE SCALE GENOMIC DNA]</scope>
    <source>
        <strain evidence="2 3">SQ8-PEA</strain>
    </source>
</reference>
<organism evidence="2 3">
    <name type="scientific">Staphylococcus marylandisciuri</name>
    <dbReference type="NCBI Taxonomy" id="2981529"/>
    <lineage>
        <taxon>Bacteria</taxon>
        <taxon>Bacillati</taxon>
        <taxon>Bacillota</taxon>
        <taxon>Bacilli</taxon>
        <taxon>Bacillales</taxon>
        <taxon>Staphylococcaceae</taxon>
        <taxon>Staphylococcus</taxon>
    </lineage>
</organism>
<accession>A0ABT2QMP2</accession>
<keyword evidence="1" id="KW-0472">Membrane</keyword>
<gene>
    <name evidence="2" type="ORF">N9R04_00625</name>
</gene>
<keyword evidence="1" id="KW-1133">Transmembrane helix</keyword>
<keyword evidence="1" id="KW-0812">Transmembrane</keyword>
<dbReference type="RefSeq" id="WP_262853596.1">
    <property type="nucleotide sequence ID" value="NZ_JAOPKZ010000001.1"/>
</dbReference>
<dbReference type="Proteomes" id="UP001209553">
    <property type="component" value="Unassembled WGS sequence"/>
</dbReference>
<proteinExistence type="predicted"/>
<sequence length="61" mass="6552">MKAIIGIILIILLIGSTVANYKGLKAAQASGQHATRFKIILGVDVILLVLVSIAFIFQFIL</sequence>